<dbReference type="GO" id="GO:0005525">
    <property type="term" value="F:GTP binding"/>
    <property type="evidence" value="ECO:0007669"/>
    <property type="project" value="UniProtKB-KW"/>
</dbReference>
<evidence type="ECO:0000259" key="7">
    <source>
        <dbReference type="PROSITE" id="PS51721"/>
    </source>
</evidence>
<dbReference type="OrthoDB" id="10266128at2759"/>
<evidence type="ECO:0000256" key="3">
    <source>
        <dbReference type="ARBA" id="ARBA00023054"/>
    </source>
</evidence>
<dbReference type="InterPro" id="IPR027417">
    <property type="entry name" value="P-loop_NTPase"/>
</dbReference>
<evidence type="ECO:0000313" key="8">
    <source>
        <dbReference type="EMBL" id="CAB9500839.1"/>
    </source>
</evidence>
<comment type="subcellular location">
    <subcellularLocation>
        <location evidence="1">Nucleus</location>
    </subcellularLocation>
</comment>
<dbReference type="Pfam" id="PF01926">
    <property type="entry name" value="MMR_HSR1"/>
    <property type="match status" value="1"/>
</dbReference>
<evidence type="ECO:0000313" key="9">
    <source>
        <dbReference type="Proteomes" id="UP001153069"/>
    </source>
</evidence>
<name>A0A9N8DJH4_9STRA</name>
<dbReference type="Proteomes" id="UP001153069">
    <property type="component" value="Unassembled WGS sequence"/>
</dbReference>
<keyword evidence="9" id="KW-1185">Reference proteome</keyword>
<evidence type="ECO:0000256" key="2">
    <source>
        <dbReference type="ARBA" id="ARBA00022741"/>
    </source>
</evidence>
<feature type="region of interest" description="Disordered" evidence="6">
    <location>
        <begin position="468"/>
        <end position="524"/>
    </location>
</feature>
<accession>A0A9N8DJH4</accession>
<feature type="compositionally biased region" description="Basic residues" evidence="6">
    <location>
        <begin position="1"/>
        <end position="11"/>
    </location>
</feature>
<dbReference type="CDD" id="cd04178">
    <property type="entry name" value="Nucleostemin_like"/>
    <property type="match status" value="1"/>
</dbReference>
<evidence type="ECO:0000256" key="5">
    <source>
        <dbReference type="ARBA" id="ARBA00023242"/>
    </source>
</evidence>
<dbReference type="PANTHER" id="PTHR11089:SF30">
    <property type="entry name" value="GUANINE NUCLEOTIDE-BINDING PROTEIN-LIKE 3 HOMOLOG"/>
    <property type="match status" value="1"/>
</dbReference>
<feature type="compositionally biased region" description="Basic and acidic residues" evidence="6">
    <location>
        <begin position="35"/>
        <end position="50"/>
    </location>
</feature>
<gene>
    <name evidence="8" type="ORF">SEMRO_93_G048510.1</name>
</gene>
<keyword evidence="3" id="KW-0175">Coiled coil</keyword>
<dbReference type="InterPro" id="IPR050755">
    <property type="entry name" value="TRAFAC_YlqF/YawG_RiboMat"/>
</dbReference>
<dbReference type="InterPro" id="IPR023179">
    <property type="entry name" value="GTP-bd_ortho_bundle_sf"/>
</dbReference>
<organism evidence="8 9">
    <name type="scientific">Seminavis robusta</name>
    <dbReference type="NCBI Taxonomy" id="568900"/>
    <lineage>
        <taxon>Eukaryota</taxon>
        <taxon>Sar</taxon>
        <taxon>Stramenopiles</taxon>
        <taxon>Ochrophyta</taxon>
        <taxon>Bacillariophyta</taxon>
        <taxon>Bacillariophyceae</taxon>
        <taxon>Bacillariophycidae</taxon>
        <taxon>Naviculales</taxon>
        <taxon>Naviculaceae</taxon>
        <taxon>Seminavis</taxon>
    </lineage>
</organism>
<dbReference type="PANTHER" id="PTHR11089">
    <property type="entry name" value="GTP-BINDING PROTEIN-RELATED"/>
    <property type="match status" value="1"/>
</dbReference>
<sequence>MVKKKGKSKRTTLKDKYKIDRRVKETHLKRKKQAKRDEKAGKVVPKKKDPGIPNSWPFKQDLLKDIQRTRERQQQKQVELKEKRKNELKMLREHQEQGGSARTVQELVDRASQSQAAFEEKQPDNEMSDGTVAAGQASRRAYLRELKKVVDSADVLLQVLDARDPLGSRIHPTIEDTILAQADKRMVLVLNKIDLVPKQVVADWLQVLRKSHPTIAIKASQEKSVEEHADAASTSIPVGMDGLLQLLKNYARTGGTGGKSKTTIVVGILGYPNVGKSSIINALKRSRAVGVSSRPGSTASMQEVVLDRNVRLLDSPGVVFNDKSTLLGCVDAHSMDDPIPPVEAILERCDHSSLLMTYNIPTFPAGNVMVFLAMVAKSHGRVLKGGIPDKVAAARTVLRDWNSGKIPYYTPAPDIEMDDSTSNTNNSNNTQAVIVSQMSKELNLEKLDQEVMNSLEDRDEMDFVQLKEGSKKETTSMDVDRAVKILKGESSGNDDDGDDNMDLDDGKKKRSKLNEADDYDFDDM</sequence>
<dbReference type="AlphaFoldDB" id="A0A9N8DJH4"/>
<keyword evidence="2" id="KW-0547">Nucleotide-binding</keyword>
<dbReference type="InterPro" id="IPR006073">
    <property type="entry name" value="GTP-bd"/>
</dbReference>
<feature type="compositionally biased region" description="Acidic residues" evidence="6">
    <location>
        <begin position="492"/>
        <end position="503"/>
    </location>
</feature>
<feature type="compositionally biased region" description="Basic and acidic residues" evidence="6">
    <location>
        <begin position="468"/>
        <end position="487"/>
    </location>
</feature>
<evidence type="ECO:0000256" key="4">
    <source>
        <dbReference type="ARBA" id="ARBA00023134"/>
    </source>
</evidence>
<dbReference type="FunFam" id="1.10.1580.10:FF:000002">
    <property type="entry name" value="Guanine nucleotide-binding protein-like 3 (nucleolar)-like"/>
    <property type="match status" value="1"/>
</dbReference>
<keyword evidence="4" id="KW-0342">GTP-binding</keyword>
<evidence type="ECO:0000256" key="1">
    <source>
        <dbReference type="ARBA" id="ARBA00004123"/>
    </source>
</evidence>
<dbReference type="InterPro" id="IPR014813">
    <property type="entry name" value="Gnl3_N_dom"/>
</dbReference>
<keyword evidence="5" id="KW-0539">Nucleus</keyword>
<evidence type="ECO:0000256" key="6">
    <source>
        <dbReference type="SAM" id="MobiDB-lite"/>
    </source>
</evidence>
<feature type="region of interest" description="Disordered" evidence="6">
    <location>
        <begin position="1"/>
        <end position="60"/>
    </location>
</feature>
<proteinExistence type="predicted"/>
<dbReference type="PROSITE" id="PS51721">
    <property type="entry name" value="G_CP"/>
    <property type="match status" value="1"/>
</dbReference>
<dbReference type="GO" id="GO:0005730">
    <property type="term" value="C:nucleolus"/>
    <property type="evidence" value="ECO:0007669"/>
    <property type="project" value="TreeGrafter"/>
</dbReference>
<dbReference type="InterPro" id="IPR030378">
    <property type="entry name" value="G_CP_dom"/>
</dbReference>
<dbReference type="SUPFAM" id="SSF52540">
    <property type="entry name" value="P-loop containing nucleoside triphosphate hydrolases"/>
    <property type="match status" value="1"/>
</dbReference>
<dbReference type="Gene3D" id="1.10.1580.10">
    <property type="match status" value="1"/>
</dbReference>
<comment type="caution">
    <text evidence="8">The sequence shown here is derived from an EMBL/GenBank/DDBJ whole genome shotgun (WGS) entry which is preliminary data.</text>
</comment>
<feature type="domain" description="CP-type G" evidence="7">
    <location>
        <begin position="143"/>
        <end position="321"/>
    </location>
</feature>
<dbReference type="Pfam" id="PF08701">
    <property type="entry name" value="GN3L_Grn1"/>
    <property type="match status" value="1"/>
</dbReference>
<protein>
    <submittedName>
        <fullName evidence="8">Nucleotide-binding protein-like 3</fullName>
    </submittedName>
</protein>
<dbReference type="Gene3D" id="3.40.50.300">
    <property type="entry name" value="P-loop containing nucleotide triphosphate hydrolases"/>
    <property type="match status" value="1"/>
</dbReference>
<feature type="compositionally biased region" description="Basic and acidic residues" evidence="6">
    <location>
        <begin position="504"/>
        <end position="515"/>
    </location>
</feature>
<feature type="compositionally biased region" description="Basic and acidic residues" evidence="6">
    <location>
        <begin position="12"/>
        <end position="26"/>
    </location>
</feature>
<reference evidence="8" key="1">
    <citation type="submission" date="2020-06" db="EMBL/GenBank/DDBJ databases">
        <authorList>
            <consortium name="Plant Systems Biology data submission"/>
        </authorList>
    </citation>
    <scope>NUCLEOTIDE SEQUENCE</scope>
    <source>
        <strain evidence="8">D6</strain>
    </source>
</reference>
<dbReference type="EMBL" id="CAICTM010000092">
    <property type="protein sequence ID" value="CAB9500839.1"/>
    <property type="molecule type" value="Genomic_DNA"/>
</dbReference>